<dbReference type="NCBIfam" id="TIGR02432">
    <property type="entry name" value="lysidine_TilS_N"/>
    <property type="match status" value="1"/>
</dbReference>
<dbReference type="HAMAP" id="MF_01161">
    <property type="entry name" value="tRNA_Ile_lys_synt"/>
    <property type="match status" value="1"/>
</dbReference>
<dbReference type="GO" id="GO:0032267">
    <property type="term" value="F:tRNA(Ile)-lysidine synthase activity"/>
    <property type="evidence" value="ECO:0007669"/>
    <property type="project" value="UniProtKB-EC"/>
</dbReference>
<keyword evidence="4" id="KW-0547">Nucleotide-binding</keyword>
<dbReference type="CDD" id="cd01992">
    <property type="entry name" value="TilS_N"/>
    <property type="match status" value="1"/>
</dbReference>
<dbReference type="InterPro" id="IPR014729">
    <property type="entry name" value="Rossmann-like_a/b/a_fold"/>
</dbReference>
<keyword evidence="9" id="KW-1185">Reference proteome</keyword>
<evidence type="ECO:0000256" key="6">
    <source>
        <dbReference type="ARBA" id="ARBA00048539"/>
    </source>
</evidence>
<feature type="non-terminal residue" evidence="8">
    <location>
        <position position="392"/>
    </location>
</feature>
<protein>
    <recommendedName>
        <fullName evidence="1">tRNA(Ile)-lysidine synthetase</fullName>
        <ecNumber evidence="1">6.3.4.19</ecNumber>
    </recommendedName>
</protein>
<dbReference type="Pfam" id="PF01171">
    <property type="entry name" value="ATP_bind_3"/>
    <property type="match status" value="1"/>
</dbReference>
<comment type="catalytic activity">
    <reaction evidence="6">
        <text>cytidine(34) in tRNA(Ile2) + L-lysine + ATP = lysidine(34) in tRNA(Ile2) + AMP + diphosphate + H(+)</text>
        <dbReference type="Rhea" id="RHEA:43744"/>
        <dbReference type="Rhea" id="RHEA-COMP:10625"/>
        <dbReference type="Rhea" id="RHEA-COMP:10670"/>
        <dbReference type="ChEBI" id="CHEBI:15378"/>
        <dbReference type="ChEBI" id="CHEBI:30616"/>
        <dbReference type="ChEBI" id="CHEBI:32551"/>
        <dbReference type="ChEBI" id="CHEBI:33019"/>
        <dbReference type="ChEBI" id="CHEBI:82748"/>
        <dbReference type="ChEBI" id="CHEBI:83665"/>
        <dbReference type="ChEBI" id="CHEBI:456215"/>
        <dbReference type="EC" id="6.3.4.19"/>
    </reaction>
</comment>
<proteinExistence type="inferred from homology"/>
<dbReference type="eggNOG" id="ENOG502QQNE">
    <property type="taxonomic scope" value="Eukaryota"/>
</dbReference>
<evidence type="ECO:0000256" key="3">
    <source>
        <dbReference type="ARBA" id="ARBA00022694"/>
    </source>
</evidence>
<dbReference type="EMBL" id="GL377303">
    <property type="protein sequence ID" value="EFI99972.1"/>
    <property type="molecule type" value="Genomic_DNA"/>
</dbReference>
<dbReference type="GO" id="GO:0008033">
    <property type="term" value="P:tRNA processing"/>
    <property type="evidence" value="ECO:0007669"/>
    <property type="project" value="UniProtKB-KW"/>
</dbReference>
<dbReference type="PANTHER" id="PTHR43033:SF1">
    <property type="entry name" value="TRNA(ILE)-LYSIDINE SYNTHASE-RELATED"/>
    <property type="match status" value="1"/>
</dbReference>
<dbReference type="HOGENOM" id="CLU_035256_0_0_1"/>
<dbReference type="VEuPathDB" id="FungiDB:SCHCODRAFT_02674869"/>
<name>D8PV62_SCHCM</name>
<dbReference type="Proteomes" id="UP000007431">
    <property type="component" value="Unassembled WGS sequence"/>
</dbReference>
<reference evidence="8 9" key="1">
    <citation type="journal article" date="2010" name="Nat. Biotechnol.">
        <title>Genome sequence of the model mushroom Schizophyllum commune.</title>
        <authorList>
            <person name="Ohm R.A."/>
            <person name="de Jong J.F."/>
            <person name="Lugones L.G."/>
            <person name="Aerts A."/>
            <person name="Kothe E."/>
            <person name="Stajich J.E."/>
            <person name="de Vries R.P."/>
            <person name="Record E."/>
            <person name="Levasseur A."/>
            <person name="Baker S.E."/>
            <person name="Bartholomew K.A."/>
            <person name="Coutinho P.M."/>
            <person name="Erdmann S."/>
            <person name="Fowler T.J."/>
            <person name="Gathman A.C."/>
            <person name="Lombard V."/>
            <person name="Henrissat B."/>
            <person name="Knabe N."/>
            <person name="Kuees U."/>
            <person name="Lilly W.W."/>
            <person name="Lindquist E."/>
            <person name="Lucas S."/>
            <person name="Magnuson J.K."/>
            <person name="Piumi F."/>
            <person name="Raudaskoski M."/>
            <person name="Salamov A."/>
            <person name="Schmutz J."/>
            <person name="Schwarze F.W.M.R."/>
            <person name="vanKuyk P.A."/>
            <person name="Horton J.S."/>
            <person name="Grigoriev I.V."/>
            <person name="Woesten H.A.B."/>
        </authorList>
    </citation>
    <scope>NUCLEOTIDE SEQUENCE [LARGE SCALE GENOMIC DNA]</scope>
    <source>
        <strain evidence="9">H4-8 / FGSC 9210</strain>
    </source>
</reference>
<keyword evidence="5" id="KW-0067">ATP-binding</keyword>
<dbReference type="Gene3D" id="3.40.50.620">
    <property type="entry name" value="HUPs"/>
    <property type="match status" value="1"/>
</dbReference>
<evidence type="ECO:0000313" key="9">
    <source>
        <dbReference type="Proteomes" id="UP000007431"/>
    </source>
</evidence>
<gene>
    <name evidence="8" type="ORF">SCHCODRAFT_29811</name>
</gene>
<dbReference type="InterPro" id="IPR012094">
    <property type="entry name" value="tRNA_Ile_lys_synt"/>
</dbReference>
<dbReference type="SUPFAM" id="SSF52402">
    <property type="entry name" value="Adenine nucleotide alpha hydrolases-like"/>
    <property type="match status" value="1"/>
</dbReference>
<dbReference type="GO" id="GO:0005524">
    <property type="term" value="F:ATP binding"/>
    <property type="evidence" value="ECO:0007669"/>
    <property type="project" value="UniProtKB-KW"/>
</dbReference>
<dbReference type="EC" id="6.3.4.19" evidence="1"/>
<dbReference type="InterPro" id="IPR011063">
    <property type="entry name" value="TilS/TtcA_N"/>
</dbReference>
<dbReference type="PANTHER" id="PTHR43033">
    <property type="entry name" value="TRNA(ILE)-LYSIDINE SYNTHASE-RELATED"/>
    <property type="match status" value="1"/>
</dbReference>
<feature type="domain" description="tRNA(Ile)-lysidine/2-thiocytidine synthase N-terminal" evidence="7">
    <location>
        <begin position="17"/>
        <end position="222"/>
    </location>
</feature>
<dbReference type="InParanoid" id="D8PV62"/>
<evidence type="ECO:0000256" key="5">
    <source>
        <dbReference type="ARBA" id="ARBA00022840"/>
    </source>
</evidence>
<dbReference type="STRING" id="578458.D8PV62"/>
<keyword evidence="3" id="KW-0819">tRNA processing</keyword>
<dbReference type="AlphaFoldDB" id="D8PV62"/>
<keyword evidence="2" id="KW-0436">Ligase</keyword>
<evidence type="ECO:0000256" key="2">
    <source>
        <dbReference type="ARBA" id="ARBA00022598"/>
    </source>
</evidence>
<evidence type="ECO:0000256" key="4">
    <source>
        <dbReference type="ARBA" id="ARBA00022741"/>
    </source>
</evidence>
<evidence type="ECO:0000256" key="1">
    <source>
        <dbReference type="ARBA" id="ARBA00013267"/>
    </source>
</evidence>
<feature type="non-terminal residue" evidence="8">
    <location>
        <position position="1"/>
    </location>
</feature>
<dbReference type="InterPro" id="IPR012795">
    <property type="entry name" value="tRNA_Ile_lys_synt_N"/>
</dbReference>
<evidence type="ECO:0000313" key="8">
    <source>
        <dbReference type="EMBL" id="EFI99972.1"/>
    </source>
</evidence>
<dbReference type="OMA" id="ASQITHC"/>
<evidence type="ECO:0000259" key="7">
    <source>
        <dbReference type="Pfam" id="PF01171"/>
    </source>
</evidence>
<sequence length="392" mass="42843">RCVPSTTRPACTLTSCLVVANSGGPDSTCLLFLLHRWARSLPESQSHRILSWSVDHNLQPSSAQWMSHTARFAARLNIRHLSAQIAWGDGGFPPKPTSGGKGKLELAAREVRYALLYDALRSAGAEVAAFGHHADDQVETAILRALKGSSELGLAGMKSCRRFGMGARGELGHEGLRKWIVRPLLPVSKDRILATCDEHKLEYVVDSTNFQPELTLRNAIRNAVEERDVGPVFIQRFDPSLTKSAIEDRLTGLDIPLDISKGAPALRGAVQEIGRRAQRVEEATTIALKSCSDTSPAGALTLFTKRLRKLSGLAIMKEDNILPLVQRNLITRVLRYASPHPWGTLQAEANRQTASLERIRKALFGFKSDSSTDSTAPRLASFSAGADVLWTP</sequence>
<organism evidence="9">
    <name type="scientific">Schizophyllum commune (strain H4-8 / FGSC 9210)</name>
    <name type="common">Split gill fungus</name>
    <dbReference type="NCBI Taxonomy" id="578458"/>
    <lineage>
        <taxon>Eukaryota</taxon>
        <taxon>Fungi</taxon>
        <taxon>Dikarya</taxon>
        <taxon>Basidiomycota</taxon>
        <taxon>Agaricomycotina</taxon>
        <taxon>Agaricomycetes</taxon>
        <taxon>Agaricomycetidae</taxon>
        <taxon>Agaricales</taxon>
        <taxon>Schizophyllaceae</taxon>
        <taxon>Schizophyllum</taxon>
    </lineage>
</organism>
<accession>D8PV62</accession>